<protein>
    <recommendedName>
        <fullName evidence="1">C-type lectin domain-containing protein</fullName>
    </recommendedName>
</protein>
<dbReference type="InterPro" id="IPR016187">
    <property type="entry name" value="CTDL_fold"/>
</dbReference>
<dbReference type="OrthoDB" id="8244691at2759"/>
<dbReference type="PROSITE" id="PS50041">
    <property type="entry name" value="C_TYPE_LECTIN_2"/>
    <property type="match status" value="1"/>
</dbReference>
<dbReference type="CDD" id="cd00037">
    <property type="entry name" value="CLECT"/>
    <property type="match status" value="1"/>
</dbReference>
<dbReference type="Proteomes" id="UP000494165">
    <property type="component" value="Unassembled WGS sequence"/>
</dbReference>
<reference evidence="2 3" key="1">
    <citation type="submission" date="2020-04" db="EMBL/GenBank/DDBJ databases">
        <authorList>
            <person name="Alioto T."/>
            <person name="Alioto T."/>
            <person name="Gomez Garrido J."/>
        </authorList>
    </citation>
    <scope>NUCLEOTIDE SEQUENCE [LARGE SCALE GENOMIC DNA]</scope>
</reference>
<feature type="domain" description="C-type lectin" evidence="1">
    <location>
        <begin position="84"/>
        <end position="213"/>
    </location>
</feature>
<dbReference type="SUPFAM" id="SSF56436">
    <property type="entry name" value="C-type lectin-like"/>
    <property type="match status" value="1"/>
</dbReference>
<dbReference type="Gene3D" id="3.10.100.10">
    <property type="entry name" value="Mannose-Binding Protein A, subunit A"/>
    <property type="match status" value="1"/>
</dbReference>
<keyword evidence="3" id="KW-1185">Reference proteome</keyword>
<dbReference type="Pfam" id="PF00059">
    <property type="entry name" value="Lectin_C"/>
    <property type="match status" value="1"/>
</dbReference>
<evidence type="ECO:0000259" key="1">
    <source>
        <dbReference type="PROSITE" id="PS50041"/>
    </source>
</evidence>
<dbReference type="InterPro" id="IPR016186">
    <property type="entry name" value="C-type_lectin-like/link_sf"/>
</dbReference>
<evidence type="ECO:0000313" key="2">
    <source>
        <dbReference type="EMBL" id="CAB3387044.1"/>
    </source>
</evidence>
<dbReference type="EMBL" id="CADEPI010000531">
    <property type="protein sequence ID" value="CAB3387044.1"/>
    <property type="molecule type" value="Genomic_DNA"/>
</dbReference>
<dbReference type="SMART" id="SM00034">
    <property type="entry name" value="CLECT"/>
    <property type="match status" value="1"/>
</dbReference>
<comment type="caution">
    <text evidence="2">The sequence shown here is derived from an EMBL/GenBank/DDBJ whole genome shotgun (WGS) entry which is preliminary data.</text>
</comment>
<accession>A0A8S1E229</accession>
<name>A0A8S1E229_9INSE</name>
<dbReference type="AlphaFoldDB" id="A0A8S1E229"/>
<sequence>MIAAGLKEISPATDFRCHKIVNGLELLLLESTKHSLKTQAMIENENANHEEIIKLLGSLMAKVEGLEKDHMQCPSKDLALRAAENGKVFHFSLIKRNWHQASDFCQFNKMKLASAKTERELILLRKEIDKEAKGQYWWLSASDVGRNPGDFRWQDGTILLRNSELWLKEDNEPDSFGFKGKNSCVEIESDFSNNNSYKLWDWECHNELNAVCEAPARAAFELF</sequence>
<proteinExistence type="predicted"/>
<evidence type="ECO:0000313" key="3">
    <source>
        <dbReference type="Proteomes" id="UP000494165"/>
    </source>
</evidence>
<dbReference type="InterPro" id="IPR001304">
    <property type="entry name" value="C-type_lectin-like"/>
</dbReference>
<organism evidence="2 3">
    <name type="scientific">Cloeon dipterum</name>
    <dbReference type="NCBI Taxonomy" id="197152"/>
    <lineage>
        <taxon>Eukaryota</taxon>
        <taxon>Metazoa</taxon>
        <taxon>Ecdysozoa</taxon>
        <taxon>Arthropoda</taxon>
        <taxon>Hexapoda</taxon>
        <taxon>Insecta</taxon>
        <taxon>Pterygota</taxon>
        <taxon>Palaeoptera</taxon>
        <taxon>Ephemeroptera</taxon>
        <taxon>Pisciforma</taxon>
        <taxon>Baetidae</taxon>
        <taxon>Cloeon</taxon>
    </lineage>
</organism>
<gene>
    <name evidence="2" type="ORF">CLODIP_2_CD00588</name>
</gene>